<protein>
    <submittedName>
        <fullName evidence="2">Hydroxymyristoyl-ACP dehydratase</fullName>
    </submittedName>
</protein>
<organism evidence="2 3">
    <name type="scientific">Ahniella affigens</name>
    <dbReference type="NCBI Taxonomy" id="2021234"/>
    <lineage>
        <taxon>Bacteria</taxon>
        <taxon>Pseudomonadati</taxon>
        <taxon>Pseudomonadota</taxon>
        <taxon>Gammaproteobacteria</taxon>
        <taxon>Lysobacterales</taxon>
        <taxon>Rhodanobacteraceae</taxon>
        <taxon>Ahniella</taxon>
    </lineage>
</organism>
<evidence type="ECO:0000313" key="2">
    <source>
        <dbReference type="EMBL" id="AVP99784.1"/>
    </source>
</evidence>
<dbReference type="SUPFAM" id="SSF54637">
    <property type="entry name" value="Thioesterase/thiol ester dehydrase-isomerase"/>
    <property type="match status" value="1"/>
</dbReference>
<dbReference type="InterPro" id="IPR054545">
    <property type="entry name" value="ApeI-like"/>
</dbReference>
<dbReference type="Proteomes" id="UP000241074">
    <property type="component" value="Chromosome"/>
</dbReference>
<dbReference type="KEGG" id="xba:C7S18_22560"/>
<feature type="domain" description="ApeI dehydratase-like" evidence="1">
    <location>
        <begin position="11"/>
        <end position="101"/>
    </location>
</feature>
<evidence type="ECO:0000259" key="1">
    <source>
        <dbReference type="Pfam" id="PF22818"/>
    </source>
</evidence>
<dbReference type="EMBL" id="CP027860">
    <property type="protein sequence ID" value="AVP99784.1"/>
    <property type="molecule type" value="Genomic_DNA"/>
</dbReference>
<proteinExistence type="predicted"/>
<gene>
    <name evidence="2" type="ORF">C7S18_22560</name>
</gene>
<dbReference type="RefSeq" id="WP_106893703.1">
    <property type="nucleotide sequence ID" value="NZ_CP027860.1"/>
</dbReference>
<dbReference type="AlphaFoldDB" id="A0A2P1PY89"/>
<dbReference type="InterPro" id="IPR029069">
    <property type="entry name" value="HotDog_dom_sf"/>
</dbReference>
<keyword evidence="3" id="KW-1185">Reference proteome</keyword>
<reference evidence="2 3" key="1">
    <citation type="submission" date="2018-03" db="EMBL/GenBank/DDBJ databases">
        <title>Ahniella affigens gen. nov., sp. nov., a gammaproteobacterium isolated from sandy soil near a stream.</title>
        <authorList>
            <person name="Ko Y."/>
            <person name="Kim J.-H."/>
        </authorList>
    </citation>
    <scope>NUCLEOTIDE SEQUENCE [LARGE SCALE GENOMIC DNA]</scope>
    <source>
        <strain evidence="2 3">D13</strain>
    </source>
</reference>
<name>A0A2P1PY89_9GAMM</name>
<accession>A0A2P1PY89</accession>
<dbReference type="Gene3D" id="3.10.129.10">
    <property type="entry name" value="Hotdog Thioesterase"/>
    <property type="match status" value="1"/>
</dbReference>
<reference evidence="2 3" key="2">
    <citation type="submission" date="2018-03" db="EMBL/GenBank/DDBJ databases">
        <authorList>
            <person name="Keele B.F."/>
        </authorList>
    </citation>
    <scope>NUCLEOTIDE SEQUENCE [LARGE SCALE GENOMIC DNA]</scope>
    <source>
        <strain evidence="2 3">D13</strain>
    </source>
</reference>
<evidence type="ECO:0000313" key="3">
    <source>
        <dbReference type="Proteomes" id="UP000241074"/>
    </source>
</evidence>
<dbReference type="Pfam" id="PF22818">
    <property type="entry name" value="ApeI-like"/>
    <property type="match status" value="1"/>
</dbReference>
<sequence length="104" mass="11571">MADLPASTATSRTRFVVHACHPCLPGHFPEQPLVPGVVILEEVQLALLAHWPGAAPTRWPQVKFLTPLLPEQWADIELTTHDALTFSFKVQRDRDVIASGKVQR</sequence>
<dbReference type="OrthoDB" id="9812842at2"/>